<organism evidence="1 2">
    <name type="scientific">Rubellicoccus peritrichatus</name>
    <dbReference type="NCBI Taxonomy" id="3080537"/>
    <lineage>
        <taxon>Bacteria</taxon>
        <taxon>Pseudomonadati</taxon>
        <taxon>Verrucomicrobiota</taxon>
        <taxon>Opitutia</taxon>
        <taxon>Puniceicoccales</taxon>
        <taxon>Cerasicoccaceae</taxon>
        <taxon>Rubellicoccus</taxon>
    </lineage>
</organism>
<reference evidence="1 2" key="1">
    <citation type="submission" date="2023-10" db="EMBL/GenBank/DDBJ databases">
        <title>Rubellicoccus peritrichatus gen. nov., sp. nov., isolated from an algae of coral reef tank.</title>
        <authorList>
            <person name="Luo J."/>
        </authorList>
    </citation>
    <scope>NUCLEOTIDE SEQUENCE [LARGE SCALE GENOMIC DNA]</scope>
    <source>
        <strain evidence="1 2">CR14</strain>
    </source>
</reference>
<accession>A0AAQ3QSZ9</accession>
<dbReference type="RefSeq" id="WP_317835687.1">
    <property type="nucleotide sequence ID" value="NZ_CP136920.1"/>
</dbReference>
<dbReference type="EMBL" id="CP136920">
    <property type="protein sequence ID" value="WOO43148.1"/>
    <property type="molecule type" value="Genomic_DNA"/>
</dbReference>
<protein>
    <submittedName>
        <fullName evidence="1">Uncharacterized protein</fullName>
    </submittedName>
</protein>
<dbReference type="KEGG" id="puo:RZN69_08585"/>
<sequence>MSARKAAKKAVSKKKRQLVDSYVALAKALGYTRQQVDNWKKDPRYKDEVPQPEANGKHDVASWKTFIKRHNLRGDEVSEDVLLKRRKEELAIASQEFKLERERGKYVEREAVAKSYKENLSILFRELRRRFESTAPPQYKGQPESECAQINRRELDELQEQMHERAKRITE</sequence>
<gene>
    <name evidence="1" type="ORF">RZN69_08585</name>
</gene>
<name>A0AAQ3QSZ9_9BACT</name>
<evidence type="ECO:0000313" key="1">
    <source>
        <dbReference type="EMBL" id="WOO43148.1"/>
    </source>
</evidence>
<dbReference type="AlphaFoldDB" id="A0AAQ3QSZ9"/>
<proteinExistence type="predicted"/>
<dbReference type="Proteomes" id="UP001304300">
    <property type="component" value="Chromosome"/>
</dbReference>
<keyword evidence="2" id="KW-1185">Reference proteome</keyword>
<evidence type="ECO:0000313" key="2">
    <source>
        <dbReference type="Proteomes" id="UP001304300"/>
    </source>
</evidence>